<proteinExistence type="inferred from homology"/>
<evidence type="ECO:0000313" key="10">
    <source>
        <dbReference type="Proteomes" id="UP000307999"/>
    </source>
</evidence>
<evidence type="ECO:0000313" key="9">
    <source>
        <dbReference type="EMBL" id="TKB47122.1"/>
    </source>
</evidence>
<dbReference type="EC" id="1.5.1.2" evidence="4 5"/>
<feature type="domain" description="Pyrroline-5-carboxylate reductase dimerisation" evidence="8">
    <location>
        <begin position="166"/>
        <end position="271"/>
    </location>
</feature>
<dbReference type="RefSeq" id="WP_136734472.1">
    <property type="nucleotide sequence ID" value="NZ_SWDB01000004.1"/>
</dbReference>
<dbReference type="NCBIfam" id="TIGR00112">
    <property type="entry name" value="proC"/>
    <property type="match status" value="1"/>
</dbReference>
<dbReference type="EMBL" id="SWDB01000004">
    <property type="protein sequence ID" value="TKB47122.1"/>
    <property type="molecule type" value="Genomic_DNA"/>
</dbReference>
<keyword evidence="4" id="KW-0028">Amino-acid biosynthesis</keyword>
<evidence type="ECO:0000256" key="3">
    <source>
        <dbReference type="ARBA" id="ARBA00023002"/>
    </source>
</evidence>
<evidence type="ECO:0000256" key="4">
    <source>
        <dbReference type="HAMAP-Rule" id="MF_01925"/>
    </source>
</evidence>
<feature type="binding site" evidence="6">
    <location>
        <begin position="72"/>
        <end position="75"/>
    </location>
    <ligand>
        <name>NADP(+)</name>
        <dbReference type="ChEBI" id="CHEBI:58349"/>
    </ligand>
</feature>
<evidence type="ECO:0000259" key="7">
    <source>
        <dbReference type="Pfam" id="PF03807"/>
    </source>
</evidence>
<dbReference type="OrthoDB" id="9805754at2"/>
<keyword evidence="4" id="KW-0641">Proline biosynthesis</keyword>
<dbReference type="PANTHER" id="PTHR11645">
    <property type="entry name" value="PYRROLINE-5-CARBOXYLATE REDUCTASE"/>
    <property type="match status" value="1"/>
</dbReference>
<dbReference type="Proteomes" id="UP000307999">
    <property type="component" value="Unassembled WGS sequence"/>
</dbReference>
<reference evidence="9 10" key="1">
    <citation type="submission" date="2019-04" db="EMBL/GenBank/DDBJ databases">
        <title>Thalassotalea guangxiensis sp. nov., isolated from sediment of the coastal wetland.</title>
        <authorList>
            <person name="Zheng S."/>
            <person name="Zhang D."/>
        </authorList>
    </citation>
    <scope>NUCLEOTIDE SEQUENCE [LARGE SCALE GENOMIC DNA]</scope>
    <source>
        <strain evidence="9 10">ZS-4</strain>
    </source>
</reference>
<feature type="binding site" evidence="6">
    <location>
        <position position="59"/>
    </location>
    <ligand>
        <name>NADPH</name>
        <dbReference type="ChEBI" id="CHEBI:57783"/>
    </ligand>
</feature>
<comment type="function">
    <text evidence="4">Catalyzes the reduction of 1-pyrroline-5-carboxylate (PCA) to L-proline.</text>
</comment>
<dbReference type="PIRSF" id="PIRSF000193">
    <property type="entry name" value="Pyrrol-5-carb_rd"/>
    <property type="match status" value="1"/>
</dbReference>
<dbReference type="HAMAP" id="MF_01925">
    <property type="entry name" value="P5C_reductase"/>
    <property type="match status" value="1"/>
</dbReference>
<evidence type="ECO:0000256" key="2">
    <source>
        <dbReference type="ARBA" id="ARBA00022857"/>
    </source>
</evidence>
<evidence type="ECO:0000256" key="6">
    <source>
        <dbReference type="PIRSR" id="PIRSR000193-1"/>
    </source>
</evidence>
<dbReference type="InterPro" id="IPR008927">
    <property type="entry name" value="6-PGluconate_DH-like_C_sf"/>
</dbReference>
<comment type="catalytic activity">
    <reaction evidence="4">
        <text>L-proline + NAD(+) = (S)-1-pyrroline-5-carboxylate + NADH + 2 H(+)</text>
        <dbReference type="Rhea" id="RHEA:14105"/>
        <dbReference type="ChEBI" id="CHEBI:15378"/>
        <dbReference type="ChEBI" id="CHEBI:17388"/>
        <dbReference type="ChEBI" id="CHEBI:57540"/>
        <dbReference type="ChEBI" id="CHEBI:57945"/>
        <dbReference type="ChEBI" id="CHEBI:60039"/>
        <dbReference type="EC" id="1.5.1.2"/>
    </reaction>
</comment>
<comment type="caution">
    <text evidence="9">The sequence shown here is derived from an EMBL/GenBank/DDBJ whole genome shotgun (WGS) entry which is preliminary data.</text>
</comment>
<feature type="domain" description="Pyrroline-5-carboxylate reductase catalytic N-terminal" evidence="7">
    <location>
        <begin position="7"/>
        <end position="102"/>
    </location>
</feature>
<comment type="pathway">
    <text evidence="4">Amino-acid biosynthesis; L-proline biosynthesis; L-proline from L-glutamate 5-semialdehyde: step 1/1.</text>
</comment>
<sequence>MTNEHQTVAFIGAGNMSGAIIAGLVSNGYPASNIIAANPSMPKLETLQNNLGINITTDNIQACQHADVVVLAVKPHLIQQVCQQLADSTDLSGKCFISVAAGVNIIPMQAALGFAAPVIRCMPNTPSQIGLGVSGMYASGEVSENQRQFADQLMQSVGIVQWLDSEAQIDDLIAVAGSAPAYFFAFMEAMQNKAMALGFSKADSRKLVQQTALGAAHMVVENDDLDISTLRENVTSKGGTTQQALTTFAQGGLAELVDKAMQSAIDRAVEMAKDNS</sequence>
<dbReference type="GO" id="GO:0005737">
    <property type="term" value="C:cytoplasm"/>
    <property type="evidence" value="ECO:0007669"/>
    <property type="project" value="UniProtKB-SubCell"/>
</dbReference>
<dbReference type="InterPro" id="IPR000304">
    <property type="entry name" value="Pyrroline-COOH_reductase"/>
</dbReference>
<dbReference type="Gene3D" id="3.40.50.720">
    <property type="entry name" value="NAD(P)-binding Rossmann-like Domain"/>
    <property type="match status" value="1"/>
</dbReference>
<dbReference type="Gene3D" id="1.10.3730.10">
    <property type="entry name" value="ProC C-terminal domain-like"/>
    <property type="match status" value="1"/>
</dbReference>
<dbReference type="InterPro" id="IPR036291">
    <property type="entry name" value="NAD(P)-bd_dom_sf"/>
</dbReference>
<comment type="similarity">
    <text evidence="1 4">Belongs to the pyrroline-5-carboxylate reductase family.</text>
</comment>
<dbReference type="InterPro" id="IPR029036">
    <property type="entry name" value="P5CR_dimer"/>
</dbReference>
<keyword evidence="3 4" id="KW-0560">Oxidoreductase</keyword>
<dbReference type="InterPro" id="IPR028939">
    <property type="entry name" value="P5C_Rdtase_cat_N"/>
</dbReference>
<evidence type="ECO:0000259" key="8">
    <source>
        <dbReference type="Pfam" id="PF14748"/>
    </source>
</evidence>
<dbReference type="Pfam" id="PF03807">
    <property type="entry name" value="F420_oxidored"/>
    <property type="match status" value="1"/>
</dbReference>
<gene>
    <name evidence="4" type="primary">proC</name>
    <name evidence="9" type="ORF">E8M12_02360</name>
</gene>
<organism evidence="9 10">
    <name type="scientific">Thalassotalea mangrovi</name>
    <dbReference type="NCBI Taxonomy" id="2572245"/>
    <lineage>
        <taxon>Bacteria</taxon>
        <taxon>Pseudomonadati</taxon>
        <taxon>Pseudomonadota</taxon>
        <taxon>Gammaproteobacteria</taxon>
        <taxon>Alteromonadales</taxon>
        <taxon>Colwelliaceae</taxon>
        <taxon>Thalassotalea</taxon>
    </lineage>
</organism>
<keyword evidence="2 4" id="KW-0521">NADP</keyword>
<evidence type="ECO:0000256" key="1">
    <source>
        <dbReference type="ARBA" id="ARBA00005525"/>
    </source>
</evidence>
<accession>A0A4U1B9H8</accession>
<evidence type="ECO:0000256" key="5">
    <source>
        <dbReference type="NCBIfam" id="TIGR00112"/>
    </source>
</evidence>
<dbReference type="UniPathway" id="UPA00098">
    <property type="reaction ID" value="UER00361"/>
</dbReference>
<dbReference type="SUPFAM" id="SSF48179">
    <property type="entry name" value="6-phosphogluconate dehydrogenase C-terminal domain-like"/>
    <property type="match status" value="1"/>
</dbReference>
<keyword evidence="4" id="KW-0963">Cytoplasm</keyword>
<feature type="binding site" evidence="6">
    <location>
        <begin position="11"/>
        <end position="16"/>
    </location>
    <ligand>
        <name>NADP(+)</name>
        <dbReference type="ChEBI" id="CHEBI:58349"/>
    </ligand>
</feature>
<dbReference type="PANTHER" id="PTHR11645:SF0">
    <property type="entry name" value="PYRROLINE-5-CARBOXYLATE REDUCTASE 3"/>
    <property type="match status" value="1"/>
</dbReference>
<keyword evidence="10" id="KW-1185">Reference proteome</keyword>
<dbReference type="SUPFAM" id="SSF51735">
    <property type="entry name" value="NAD(P)-binding Rossmann-fold domains"/>
    <property type="match status" value="1"/>
</dbReference>
<comment type="subcellular location">
    <subcellularLocation>
        <location evidence="4">Cytoplasm</location>
    </subcellularLocation>
</comment>
<comment type="catalytic activity">
    <reaction evidence="4">
        <text>L-proline + NADP(+) = (S)-1-pyrroline-5-carboxylate + NADPH + 2 H(+)</text>
        <dbReference type="Rhea" id="RHEA:14109"/>
        <dbReference type="ChEBI" id="CHEBI:15378"/>
        <dbReference type="ChEBI" id="CHEBI:17388"/>
        <dbReference type="ChEBI" id="CHEBI:57783"/>
        <dbReference type="ChEBI" id="CHEBI:58349"/>
        <dbReference type="ChEBI" id="CHEBI:60039"/>
        <dbReference type="EC" id="1.5.1.2"/>
    </reaction>
</comment>
<dbReference type="Pfam" id="PF14748">
    <property type="entry name" value="P5CR_dimer"/>
    <property type="match status" value="1"/>
</dbReference>
<dbReference type="GO" id="GO:0004735">
    <property type="term" value="F:pyrroline-5-carboxylate reductase activity"/>
    <property type="evidence" value="ECO:0007669"/>
    <property type="project" value="UniProtKB-UniRule"/>
</dbReference>
<protein>
    <recommendedName>
        <fullName evidence="4 5">Pyrroline-5-carboxylate reductase</fullName>
        <shortName evidence="4">P5C reductase</shortName>
        <shortName evidence="4">P5CR</shortName>
        <ecNumber evidence="4 5">1.5.1.2</ecNumber>
    </recommendedName>
    <alternativeName>
        <fullName evidence="4">PCA reductase</fullName>
    </alternativeName>
</protein>
<dbReference type="AlphaFoldDB" id="A0A4U1B9H8"/>
<dbReference type="GO" id="GO:0055129">
    <property type="term" value="P:L-proline biosynthetic process"/>
    <property type="evidence" value="ECO:0007669"/>
    <property type="project" value="UniProtKB-UniRule"/>
</dbReference>
<name>A0A4U1B9H8_9GAMM</name>
<dbReference type="FunFam" id="1.10.3730.10:FF:000001">
    <property type="entry name" value="Pyrroline-5-carboxylate reductase"/>
    <property type="match status" value="1"/>
</dbReference>